<sequence length="146" mass="16732">MRKFRPTAQLFKLILLVAVSGQSYASCTHNVLGDWQLDTTRFATGHDQTTRDKILTYYGGVSFMRVSFTKNTVSNSEWNRDLEKWSVPQDAHYDPIAENGTECKLRTRVEHEGETIESVMTIRFDNVGFCFVHEGEKPGNDCYVKN</sequence>
<name>A4A8G4_9GAMM</name>
<dbReference type="AlphaFoldDB" id="A4A8G4"/>
<keyword evidence="1" id="KW-0732">Signal</keyword>
<comment type="caution">
    <text evidence="2">The sequence shown here is derived from an EMBL/GenBank/DDBJ whole genome shotgun (WGS) entry which is preliminary data.</text>
</comment>
<proteinExistence type="predicted"/>
<feature type="signal peptide" evidence="1">
    <location>
        <begin position="1"/>
        <end position="25"/>
    </location>
</feature>
<dbReference type="HOGENOM" id="CLU_1774221_0_0_6"/>
<evidence type="ECO:0008006" key="4">
    <source>
        <dbReference type="Google" id="ProtNLM"/>
    </source>
</evidence>
<evidence type="ECO:0000256" key="1">
    <source>
        <dbReference type="SAM" id="SignalP"/>
    </source>
</evidence>
<evidence type="ECO:0000313" key="2">
    <source>
        <dbReference type="EMBL" id="EAQ97959.2"/>
    </source>
</evidence>
<dbReference type="EMBL" id="AAOA02000001">
    <property type="protein sequence ID" value="EAQ97959.2"/>
    <property type="molecule type" value="Genomic_DNA"/>
</dbReference>
<reference evidence="2 3" key="2">
    <citation type="journal article" date="2009" name="PLoS ONE">
        <title>The photosynthetic apparatus and its regulation in the aerobic gammaproteobacterium Congregibacter litoralis gen. nov., sp. nov.</title>
        <authorList>
            <person name="Spring S."/>
            <person name="Lunsdorf H."/>
            <person name="Fuchs B.M."/>
            <person name="Tindall B.J."/>
        </authorList>
    </citation>
    <scope>NUCLEOTIDE SEQUENCE [LARGE SCALE GENOMIC DNA]</scope>
    <source>
        <strain evidence="2">KT71</strain>
    </source>
</reference>
<reference evidence="2 3" key="1">
    <citation type="journal article" date="2007" name="Proc. Natl. Acad. Sci. U.S.A.">
        <title>Characterization of a marine gammaproteobacterium capable of aerobic anoxygenic photosynthesis.</title>
        <authorList>
            <person name="Fuchs B.M."/>
            <person name="Spring S."/>
            <person name="Teeling H."/>
            <person name="Quast C."/>
            <person name="Wulf J."/>
            <person name="Schattenhofer M."/>
            <person name="Yan S."/>
            <person name="Ferriera S."/>
            <person name="Johnson J."/>
            <person name="Glockner F.O."/>
            <person name="Amann R."/>
        </authorList>
    </citation>
    <scope>NUCLEOTIDE SEQUENCE [LARGE SCALE GENOMIC DNA]</scope>
    <source>
        <strain evidence="2">KT71</strain>
    </source>
</reference>
<feature type="chain" id="PRO_5002665408" description="Lipocalin-like domain protein" evidence="1">
    <location>
        <begin position="26"/>
        <end position="146"/>
    </location>
</feature>
<dbReference type="Proteomes" id="UP000019205">
    <property type="component" value="Chromosome"/>
</dbReference>
<keyword evidence="3" id="KW-1185">Reference proteome</keyword>
<protein>
    <recommendedName>
        <fullName evidence="4">Lipocalin-like domain protein</fullName>
    </recommendedName>
</protein>
<accession>A4A8G4</accession>
<organism evidence="2 3">
    <name type="scientific">Congregibacter litoralis KT71</name>
    <dbReference type="NCBI Taxonomy" id="314285"/>
    <lineage>
        <taxon>Bacteria</taxon>
        <taxon>Pseudomonadati</taxon>
        <taxon>Pseudomonadota</taxon>
        <taxon>Gammaproteobacteria</taxon>
        <taxon>Cellvibrionales</taxon>
        <taxon>Halieaceae</taxon>
        <taxon>Congregibacter</taxon>
    </lineage>
</organism>
<evidence type="ECO:0000313" key="3">
    <source>
        <dbReference type="Proteomes" id="UP000019205"/>
    </source>
</evidence>
<gene>
    <name evidence="2" type="ORF">KT71_15379</name>
</gene>